<dbReference type="Proteomes" id="UP000694865">
    <property type="component" value="Unplaced"/>
</dbReference>
<dbReference type="InterPro" id="IPR018170">
    <property type="entry name" value="Aldo/ket_reductase_CS"/>
</dbReference>
<dbReference type="Gene3D" id="3.20.20.100">
    <property type="entry name" value="NADP-dependent oxidoreductase domain"/>
    <property type="match status" value="1"/>
</dbReference>
<dbReference type="PROSITE" id="PS00798">
    <property type="entry name" value="ALDOKETO_REDUCTASE_1"/>
    <property type="match status" value="1"/>
</dbReference>
<dbReference type="InterPro" id="IPR036812">
    <property type="entry name" value="NAD(P)_OxRdtase_dom_sf"/>
</dbReference>
<dbReference type="PRINTS" id="PR00069">
    <property type="entry name" value="ALDKETRDTASE"/>
</dbReference>
<reference evidence="3" key="1">
    <citation type="submission" date="2025-08" db="UniProtKB">
        <authorList>
            <consortium name="RefSeq"/>
        </authorList>
    </citation>
    <scope>IDENTIFICATION</scope>
    <source>
        <tissue evidence="3">Testes</tissue>
    </source>
</reference>
<dbReference type="GeneID" id="100368951"/>
<dbReference type="RefSeq" id="XP_006820946.1">
    <property type="nucleotide sequence ID" value="XM_006820883.1"/>
</dbReference>
<feature type="domain" description="NADP-dependent oxidoreductase" evidence="1">
    <location>
        <begin position="17"/>
        <end position="290"/>
    </location>
</feature>
<dbReference type="PIRSF" id="PIRSF000097">
    <property type="entry name" value="AKR"/>
    <property type="match status" value="1"/>
</dbReference>
<evidence type="ECO:0000259" key="1">
    <source>
        <dbReference type="Pfam" id="PF00248"/>
    </source>
</evidence>
<dbReference type="PROSITE" id="PS00062">
    <property type="entry name" value="ALDOKETO_REDUCTASE_2"/>
    <property type="match status" value="1"/>
</dbReference>
<gene>
    <name evidence="3" type="primary">LOC100368951</name>
</gene>
<keyword evidence="2" id="KW-1185">Reference proteome</keyword>
<accession>A0ABM0MLQ5</accession>
<sequence>MESLTVTLNNGLKMPKVGLGTWKSSPEAVREAVKSAIGAGYRHIDTASVYGNEKEIGNALKEVLNEGKVKREELFITTKLAQSQMDPEALRRNFEASYTNLQLDYIDLYLIHNPIGLKASVNDAVATGKYAPDGVDYVDTWKILETFVDEGRVKSIGVSNFNDKQIERILKVAKYKPVVNQIELNPYFTRTKLVDRCQANGIVIIAYSSFGSLDRPWAKEGDANLLKDPTVLSLAEKHNKSSAQVLLRFAIDRGCLVIPKSVTPKRIQDNIEVFDFKLTADDINTLMSLNRNFTMGLVLWKTCKDHPHSPFNEELQL</sequence>
<dbReference type="InterPro" id="IPR023210">
    <property type="entry name" value="NADP_OxRdtase_dom"/>
</dbReference>
<organism evidence="2 3">
    <name type="scientific">Saccoglossus kowalevskii</name>
    <name type="common">Acorn worm</name>
    <dbReference type="NCBI Taxonomy" id="10224"/>
    <lineage>
        <taxon>Eukaryota</taxon>
        <taxon>Metazoa</taxon>
        <taxon>Hemichordata</taxon>
        <taxon>Enteropneusta</taxon>
        <taxon>Harrimaniidae</taxon>
        <taxon>Saccoglossus</taxon>
    </lineage>
</organism>
<evidence type="ECO:0000313" key="3">
    <source>
        <dbReference type="RefSeq" id="XP_006820946.1"/>
    </source>
</evidence>
<dbReference type="InterPro" id="IPR020471">
    <property type="entry name" value="AKR"/>
</dbReference>
<protein>
    <submittedName>
        <fullName evidence="3">Aldose reductase-like</fullName>
    </submittedName>
</protein>
<dbReference type="Pfam" id="PF00248">
    <property type="entry name" value="Aldo_ket_red"/>
    <property type="match status" value="1"/>
</dbReference>
<dbReference type="PANTHER" id="PTHR11732">
    <property type="entry name" value="ALDO/KETO REDUCTASE"/>
    <property type="match status" value="1"/>
</dbReference>
<evidence type="ECO:0000313" key="2">
    <source>
        <dbReference type="Proteomes" id="UP000694865"/>
    </source>
</evidence>
<proteinExistence type="predicted"/>
<name>A0ABM0MLQ5_SACKO</name>
<dbReference type="SUPFAM" id="SSF51430">
    <property type="entry name" value="NAD(P)-linked oxidoreductase"/>
    <property type="match status" value="1"/>
</dbReference>